<protein>
    <recommendedName>
        <fullName evidence="7">AP2/ERF domain-containing protein</fullName>
    </recommendedName>
</protein>
<sequence>MSDFDIVLQICSPKEEQGWAASSCYSSTICMKKKFAFLRSNGFKHCWAGFERISEFGAFLVARMRTRRKMKKFESFDSSGLNPVEESEGSASLDSISSKMLSSSEKIGKWIRQVRVSFTDPDATDSSSEEEDDNHGDGLKKRKRVAFVIPVDPAAATRGPANLSKSMKIPTSGKQKGVRQRRWGKWAAEIRDPIRGIRLWLGTFPTANEAAEAYRAAARRIEKEKSLLQRERRFSNDDDAVAGSISSSSSATTAQALGIPVPSSSVLESSCSAKESASTGAAAVPAAEEEWMASITTPEVEFGLDEEPFLVGELAEDLIGLADLPLWTENYLDCGDFSFLDL</sequence>
<dbReference type="SUPFAM" id="SSF54171">
    <property type="entry name" value="DNA-binding domain"/>
    <property type="match status" value="1"/>
</dbReference>
<evidence type="ECO:0000256" key="5">
    <source>
        <dbReference type="ARBA" id="ARBA00023242"/>
    </source>
</evidence>
<feature type="region of interest" description="Disordered" evidence="6">
    <location>
        <begin position="120"/>
        <end position="139"/>
    </location>
</feature>
<proteinExistence type="predicted"/>
<dbReference type="AlphaFoldDB" id="A0A8J5C081"/>
<feature type="region of interest" description="Disordered" evidence="6">
    <location>
        <begin position="158"/>
        <end position="180"/>
    </location>
</feature>
<dbReference type="GO" id="GO:0005634">
    <property type="term" value="C:nucleus"/>
    <property type="evidence" value="ECO:0007669"/>
    <property type="project" value="UniProtKB-SubCell"/>
</dbReference>
<keyword evidence="5" id="KW-0539">Nucleus</keyword>
<dbReference type="Gene3D" id="3.30.730.10">
    <property type="entry name" value="AP2/ERF domain"/>
    <property type="match status" value="1"/>
</dbReference>
<dbReference type="CDD" id="cd00018">
    <property type="entry name" value="AP2"/>
    <property type="match status" value="1"/>
</dbReference>
<keyword evidence="2" id="KW-0805">Transcription regulation</keyword>
<evidence type="ECO:0000256" key="6">
    <source>
        <dbReference type="SAM" id="MobiDB-lite"/>
    </source>
</evidence>
<gene>
    <name evidence="8" type="ORF">ZIOFF_076163</name>
</gene>
<dbReference type="EMBL" id="JACMSC010000212">
    <property type="protein sequence ID" value="KAG6466039.1"/>
    <property type="molecule type" value="Genomic_DNA"/>
</dbReference>
<evidence type="ECO:0000313" key="8">
    <source>
        <dbReference type="EMBL" id="KAG6466039.1"/>
    </source>
</evidence>
<dbReference type="InterPro" id="IPR016177">
    <property type="entry name" value="DNA-bd_dom_sf"/>
</dbReference>
<dbReference type="InterPro" id="IPR001471">
    <property type="entry name" value="AP2/ERF_dom"/>
</dbReference>
<reference evidence="8 9" key="1">
    <citation type="submission" date="2020-08" db="EMBL/GenBank/DDBJ databases">
        <title>Plant Genome Project.</title>
        <authorList>
            <person name="Zhang R.-G."/>
        </authorList>
    </citation>
    <scope>NUCLEOTIDE SEQUENCE [LARGE SCALE GENOMIC DNA]</scope>
    <source>
        <tissue evidence="8">Rhizome</tissue>
    </source>
</reference>
<dbReference type="PANTHER" id="PTHR31194">
    <property type="entry name" value="SHN SHINE , DNA BINDING / TRANSCRIPTION FACTOR"/>
    <property type="match status" value="1"/>
</dbReference>
<keyword evidence="9" id="KW-1185">Reference proteome</keyword>
<comment type="caution">
    <text evidence="8">The sequence shown here is derived from an EMBL/GenBank/DDBJ whole genome shotgun (WGS) entry which is preliminary data.</text>
</comment>
<comment type="subcellular location">
    <subcellularLocation>
        <location evidence="1">Nucleus</location>
    </subcellularLocation>
</comment>
<keyword evidence="3" id="KW-0238">DNA-binding</keyword>
<dbReference type="GO" id="GO:0003700">
    <property type="term" value="F:DNA-binding transcription factor activity"/>
    <property type="evidence" value="ECO:0007669"/>
    <property type="project" value="InterPro"/>
</dbReference>
<dbReference type="PRINTS" id="PR00367">
    <property type="entry name" value="ETHRSPELEMNT"/>
</dbReference>
<dbReference type="PANTHER" id="PTHR31194:SF202">
    <property type="entry name" value="ETHYLENE-RESPONSIVE TRANSCRIPTION FACTOR ERF070"/>
    <property type="match status" value="1"/>
</dbReference>
<evidence type="ECO:0000256" key="2">
    <source>
        <dbReference type="ARBA" id="ARBA00023015"/>
    </source>
</evidence>
<keyword evidence="4" id="KW-0804">Transcription</keyword>
<dbReference type="SMART" id="SM00380">
    <property type="entry name" value="AP2"/>
    <property type="match status" value="1"/>
</dbReference>
<name>A0A8J5C081_ZINOF</name>
<dbReference type="Pfam" id="PF00847">
    <property type="entry name" value="AP2"/>
    <property type="match status" value="1"/>
</dbReference>
<accession>A0A8J5C081</accession>
<evidence type="ECO:0000256" key="4">
    <source>
        <dbReference type="ARBA" id="ARBA00023163"/>
    </source>
</evidence>
<evidence type="ECO:0000313" key="9">
    <source>
        <dbReference type="Proteomes" id="UP000734854"/>
    </source>
</evidence>
<evidence type="ECO:0000256" key="1">
    <source>
        <dbReference type="ARBA" id="ARBA00004123"/>
    </source>
</evidence>
<evidence type="ECO:0000256" key="3">
    <source>
        <dbReference type="ARBA" id="ARBA00023125"/>
    </source>
</evidence>
<evidence type="ECO:0000259" key="7">
    <source>
        <dbReference type="PROSITE" id="PS51032"/>
    </source>
</evidence>
<dbReference type="InterPro" id="IPR036955">
    <property type="entry name" value="AP2/ERF_dom_sf"/>
</dbReference>
<dbReference type="Proteomes" id="UP000734854">
    <property type="component" value="Unassembled WGS sequence"/>
</dbReference>
<organism evidence="8 9">
    <name type="scientific">Zingiber officinale</name>
    <name type="common">Ginger</name>
    <name type="synonym">Amomum zingiber</name>
    <dbReference type="NCBI Taxonomy" id="94328"/>
    <lineage>
        <taxon>Eukaryota</taxon>
        <taxon>Viridiplantae</taxon>
        <taxon>Streptophyta</taxon>
        <taxon>Embryophyta</taxon>
        <taxon>Tracheophyta</taxon>
        <taxon>Spermatophyta</taxon>
        <taxon>Magnoliopsida</taxon>
        <taxon>Liliopsida</taxon>
        <taxon>Zingiberales</taxon>
        <taxon>Zingiberaceae</taxon>
        <taxon>Zingiber</taxon>
    </lineage>
</organism>
<dbReference type="GO" id="GO:0003677">
    <property type="term" value="F:DNA binding"/>
    <property type="evidence" value="ECO:0007669"/>
    <property type="project" value="UniProtKB-KW"/>
</dbReference>
<dbReference type="InterPro" id="IPR050913">
    <property type="entry name" value="AP2/ERF_ERF"/>
</dbReference>
<feature type="domain" description="AP2/ERF" evidence="7">
    <location>
        <begin position="174"/>
        <end position="231"/>
    </location>
</feature>
<dbReference type="PROSITE" id="PS51032">
    <property type="entry name" value="AP2_ERF"/>
    <property type="match status" value="1"/>
</dbReference>